<accession>A0A452ZQ18</accession>
<feature type="domain" description="Expansin-like EG45" evidence="2">
    <location>
        <begin position="2"/>
        <end position="47"/>
    </location>
</feature>
<name>A0A452ZQ18_AEGTS</name>
<dbReference type="Proteomes" id="UP000015105">
    <property type="component" value="Chromosome 1D"/>
</dbReference>
<keyword evidence="4" id="KW-1185">Reference proteome</keyword>
<dbReference type="STRING" id="200361.A0A452ZQ18"/>
<evidence type="ECO:0000259" key="2">
    <source>
        <dbReference type="SMART" id="SM00837"/>
    </source>
</evidence>
<dbReference type="SUPFAM" id="SSF50685">
    <property type="entry name" value="Barwin-like endoglucanases"/>
    <property type="match status" value="1"/>
</dbReference>
<dbReference type="Gramene" id="AET1Gv20877200.4">
    <property type="protein sequence ID" value="AET1Gv20877200.4"/>
    <property type="gene ID" value="AET1Gv20877200"/>
</dbReference>
<evidence type="ECO:0000313" key="3">
    <source>
        <dbReference type="EnsemblPlants" id="AET1Gv20877200.4"/>
    </source>
</evidence>
<dbReference type="InterPro" id="IPR007112">
    <property type="entry name" value="Expansin/allergen_DPBB_dom"/>
</dbReference>
<dbReference type="GO" id="GO:0016020">
    <property type="term" value="C:membrane"/>
    <property type="evidence" value="ECO:0007669"/>
    <property type="project" value="UniProtKB-SubCell"/>
</dbReference>
<evidence type="ECO:0000256" key="1">
    <source>
        <dbReference type="RuleBase" id="RU365023"/>
    </source>
</evidence>
<organism evidence="3 4">
    <name type="scientific">Aegilops tauschii subsp. strangulata</name>
    <name type="common">Goatgrass</name>
    <dbReference type="NCBI Taxonomy" id="200361"/>
    <lineage>
        <taxon>Eukaryota</taxon>
        <taxon>Viridiplantae</taxon>
        <taxon>Streptophyta</taxon>
        <taxon>Embryophyta</taxon>
        <taxon>Tracheophyta</taxon>
        <taxon>Spermatophyta</taxon>
        <taxon>Magnoliopsida</taxon>
        <taxon>Liliopsida</taxon>
        <taxon>Poales</taxon>
        <taxon>Poaceae</taxon>
        <taxon>BOP clade</taxon>
        <taxon>Pooideae</taxon>
        <taxon>Triticodae</taxon>
        <taxon>Triticeae</taxon>
        <taxon>Triticinae</taxon>
        <taxon>Aegilops</taxon>
    </lineage>
</organism>
<keyword evidence="1" id="KW-0964">Secreted</keyword>
<reference evidence="4" key="1">
    <citation type="journal article" date="2014" name="Science">
        <title>Ancient hybridizations among the ancestral genomes of bread wheat.</title>
        <authorList>
            <consortium name="International Wheat Genome Sequencing Consortium,"/>
            <person name="Marcussen T."/>
            <person name="Sandve S.R."/>
            <person name="Heier L."/>
            <person name="Spannagl M."/>
            <person name="Pfeifer M."/>
            <person name="Jakobsen K.S."/>
            <person name="Wulff B.B."/>
            <person name="Steuernagel B."/>
            <person name="Mayer K.F."/>
            <person name="Olsen O.A."/>
        </authorList>
    </citation>
    <scope>NUCLEOTIDE SEQUENCE [LARGE SCALE GENOMIC DNA]</scope>
    <source>
        <strain evidence="4">cv. AL8/78</strain>
    </source>
</reference>
<dbReference type="PRINTS" id="PR01226">
    <property type="entry name" value="EXPANSIN"/>
</dbReference>
<dbReference type="SMART" id="SM00837">
    <property type="entry name" value="DPBB_1"/>
    <property type="match status" value="1"/>
</dbReference>
<reference evidence="3" key="4">
    <citation type="submission" date="2019-03" db="UniProtKB">
        <authorList>
            <consortium name="EnsemblPlants"/>
        </authorList>
    </citation>
    <scope>IDENTIFICATION</scope>
</reference>
<dbReference type="EnsemblPlants" id="AET1Gv20877200.4">
    <property type="protein sequence ID" value="AET1Gv20877200.4"/>
    <property type="gene ID" value="AET1Gv20877200"/>
</dbReference>
<comment type="subcellular location">
    <subcellularLocation>
        <location evidence="1">Secreted</location>
        <location evidence="1">Cell wall</location>
    </subcellularLocation>
    <subcellularLocation>
        <location evidence="1">Membrane</location>
        <topology evidence="1">Peripheral membrane protein</topology>
    </subcellularLocation>
</comment>
<reference evidence="4" key="2">
    <citation type="journal article" date="2017" name="Nat. Plants">
        <title>The Aegilops tauschii genome reveals multiple impacts of transposons.</title>
        <authorList>
            <person name="Zhao G."/>
            <person name="Zou C."/>
            <person name="Li K."/>
            <person name="Wang K."/>
            <person name="Li T."/>
            <person name="Gao L."/>
            <person name="Zhang X."/>
            <person name="Wang H."/>
            <person name="Yang Z."/>
            <person name="Liu X."/>
            <person name="Jiang W."/>
            <person name="Mao L."/>
            <person name="Kong X."/>
            <person name="Jiao Y."/>
            <person name="Jia J."/>
        </authorList>
    </citation>
    <scope>NUCLEOTIDE SEQUENCE [LARGE SCALE GENOMIC DNA]</scope>
    <source>
        <strain evidence="4">cv. AL8/78</strain>
    </source>
</reference>
<dbReference type="InterPro" id="IPR002963">
    <property type="entry name" value="Expansin"/>
</dbReference>
<keyword evidence="1" id="KW-0134">Cell wall</keyword>
<comment type="function">
    <text evidence="1">Causes loosening and extension of plant cell walls by disrupting non-covalent bonding between cellulose microfibrils and matrix glucans. No enzymatic activity has been found.</text>
</comment>
<sequence>MNFCPPNDALPNDNGGWCNTPRPHFDMAQPAWEKIGVYKGGIIPHVPKVYMCFLPVQKLVQSHRSHITSTFSMPLPWTFGIQFVHTHCVIC</sequence>
<keyword evidence="1" id="KW-0961">Cell wall biogenesis/degradation</keyword>
<dbReference type="AlphaFoldDB" id="A0A452ZQ18"/>
<reference evidence="3" key="3">
    <citation type="journal article" date="2017" name="Nature">
        <title>Genome sequence of the progenitor of the wheat D genome Aegilops tauschii.</title>
        <authorList>
            <person name="Luo M.C."/>
            <person name="Gu Y.Q."/>
            <person name="Puiu D."/>
            <person name="Wang H."/>
            <person name="Twardziok S.O."/>
            <person name="Deal K.R."/>
            <person name="Huo N."/>
            <person name="Zhu T."/>
            <person name="Wang L."/>
            <person name="Wang Y."/>
            <person name="McGuire P.E."/>
            <person name="Liu S."/>
            <person name="Long H."/>
            <person name="Ramasamy R.K."/>
            <person name="Rodriguez J.C."/>
            <person name="Van S.L."/>
            <person name="Yuan L."/>
            <person name="Wang Z."/>
            <person name="Xia Z."/>
            <person name="Xiao L."/>
            <person name="Anderson O.D."/>
            <person name="Ouyang S."/>
            <person name="Liang Y."/>
            <person name="Zimin A.V."/>
            <person name="Pertea G."/>
            <person name="Qi P."/>
            <person name="Bennetzen J.L."/>
            <person name="Dai X."/>
            <person name="Dawson M.W."/>
            <person name="Muller H.G."/>
            <person name="Kugler K."/>
            <person name="Rivarola-Duarte L."/>
            <person name="Spannagl M."/>
            <person name="Mayer K.F.X."/>
            <person name="Lu F.H."/>
            <person name="Bevan M.W."/>
            <person name="Leroy P."/>
            <person name="Li P."/>
            <person name="You F.M."/>
            <person name="Sun Q."/>
            <person name="Liu Z."/>
            <person name="Lyons E."/>
            <person name="Wicker T."/>
            <person name="Salzberg S.L."/>
            <person name="Devos K.M."/>
            <person name="Dvorak J."/>
        </authorList>
    </citation>
    <scope>NUCLEOTIDE SEQUENCE [LARGE SCALE GENOMIC DNA]</scope>
    <source>
        <strain evidence="3">cv. AL8/78</strain>
    </source>
</reference>
<evidence type="ECO:0000313" key="4">
    <source>
        <dbReference type="Proteomes" id="UP000015105"/>
    </source>
</evidence>
<dbReference type="PANTHER" id="PTHR31867">
    <property type="entry name" value="EXPANSIN-A15"/>
    <property type="match status" value="1"/>
</dbReference>
<proteinExistence type="inferred from homology"/>
<protein>
    <recommendedName>
        <fullName evidence="1">Expansin</fullName>
    </recommendedName>
</protein>
<dbReference type="GO" id="GO:0009664">
    <property type="term" value="P:plant-type cell wall organization"/>
    <property type="evidence" value="ECO:0007669"/>
    <property type="project" value="InterPro"/>
</dbReference>
<reference evidence="3" key="5">
    <citation type="journal article" date="2021" name="G3 (Bethesda)">
        <title>Aegilops tauschii genome assembly Aet v5.0 features greater sequence contiguity and improved annotation.</title>
        <authorList>
            <person name="Wang L."/>
            <person name="Zhu T."/>
            <person name="Rodriguez J.C."/>
            <person name="Deal K.R."/>
            <person name="Dubcovsky J."/>
            <person name="McGuire P.E."/>
            <person name="Lux T."/>
            <person name="Spannagl M."/>
            <person name="Mayer K.F.X."/>
            <person name="Baldrich P."/>
            <person name="Meyers B.C."/>
            <person name="Huo N."/>
            <person name="Gu Y.Q."/>
            <person name="Zhou H."/>
            <person name="Devos K.M."/>
            <person name="Bennetzen J.L."/>
            <person name="Unver T."/>
            <person name="Budak H."/>
            <person name="Gulick P.J."/>
            <person name="Galiba G."/>
            <person name="Kalapos B."/>
            <person name="Nelson D.R."/>
            <person name="Li P."/>
            <person name="You F.M."/>
            <person name="Luo M.C."/>
            <person name="Dvorak J."/>
        </authorList>
    </citation>
    <scope>NUCLEOTIDE SEQUENCE [LARGE SCALE GENOMIC DNA]</scope>
    <source>
        <strain evidence="3">cv. AL8/78</strain>
    </source>
</reference>
<dbReference type="InterPro" id="IPR036908">
    <property type="entry name" value="RlpA-like_sf"/>
</dbReference>
<comment type="similarity">
    <text evidence="1">Belongs to the expansin family. Expansin A subfamily.</text>
</comment>